<gene>
    <name evidence="4" type="ORF">GCM10009430_08850</name>
</gene>
<feature type="domain" description="FecR protein" evidence="2">
    <location>
        <begin position="100"/>
        <end position="189"/>
    </location>
</feature>
<dbReference type="Gene3D" id="2.60.120.1440">
    <property type="match status" value="1"/>
</dbReference>
<dbReference type="Proteomes" id="UP001501758">
    <property type="component" value="Unassembled WGS sequence"/>
</dbReference>
<sequence length="299" mass="33754">MEEDKDPYLAKWLNNDLTNDELAQFSTSEELEDYEKIVKGLEYFHAPPFDEETSLSVTLEKLQHQKKKKVIPLKPILYTISAAASILLVIGLFFNKVTHEAAYGERLAITLPDGSKADLNAGSSLSYNRFFWSQNREIDLKGEGLFTVKKGETFTVVTTAGEVEVLGTIFNVKSRDHIFEVACYEGKVKVQTSADVQEIITKGESVLLKDNSLNKVKISETQPLWKQGESLFNSIPLKEVLDELERQYNITFVRTSIDEHKLFSGGFVHNDVNLALESVLVPMNIEYIVNGKEIKLSNK</sequence>
<dbReference type="RefSeq" id="WP_343910868.1">
    <property type="nucleotide sequence ID" value="NZ_BAAAGE010000001.1"/>
</dbReference>
<evidence type="ECO:0000313" key="5">
    <source>
        <dbReference type="Proteomes" id="UP001501758"/>
    </source>
</evidence>
<evidence type="ECO:0008006" key="6">
    <source>
        <dbReference type="Google" id="ProtNLM"/>
    </source>
</evidence>
<dbReference type="InterPro" id="IPR012373">
    <property type="entry name" value="Ferrdict_sens_TM"/>
</dbReference>
<dbReference type="InterPro" id="IPR006860">
    <property type="entry name" value="FecR"/>
</dbReference>
<name>A0ABP3TPU9_9FLAO</name>
<dbReference type="PANTHER" id="PTHR30273">
    <property type="entry name" value="PERIPLASMIC SIGNAL SENSOR AND SIGMA FACTOR ACTIVATOR FECR-RELATED"/>
    <property type="match status" value="1"/>
</dbReference>
<organism evidence="4 5">
    <name type="scientific">Aquimarina litoralis</name>
    <dbReference type="NCBI Taxonomy" id="584605"/>
    <lineage>
        <taxon>Bacteria</taxon>
        <taxon>Pseudomonadati</taxon>
        <taxon>Bacteroidota</taxon>
        <taxon>Flavobacteriia</taxon>
        <taxon>Flavobacteriales</taxon>
        <taxon>Flavobacteriaceae</taxon>
        <taxon>Aquimarina</taxon>
    </lineage>
</organism>
<dbReference type="PIRSF" id="PIRSF018266">
    <property type="entry name" value="FecR"/>
    <property type="match status" value="1"/>
</dbReference>
<protein>
    <recommendedName>
        <fullName evidence="6">FecR family protein</fullName>
    </recommendedName>
</protein>
<feature type="transmembrane region" description="Helical" evidence="1">
    <location>
        <begin position="76"/>
        <end position="94"/>
    </location>
</feature>
<dbReference type="InterPro" id="IPR032508">
    <property type="entry name" value="FecR_C"/>
</dbReference>
<evidence type="ECO:0000259" key="2">
    <source>
        <dbReference type="Pfam" id="PF04773"/>
    </source>
</evidence>
<proteinExistence type="predicted"/>
<reference evidence="5" key="1">
    <citation type="journal article" date="2019" name="Int. J. Syst. Evol. Microbiol.">
        <title>The Global Catalogue of Microorganisms (GCM) 10K type strain sequencing project: providing services to taxonomists for standard genome sequencing and annotation.</title>
        <authorList>
            <consortium name="The Broad Institute Genomics Platform"/>
            <consortium name="The Broad Institute Genome Sequencing Center for Infectious Disease"/>
            <person name="Wu L."/>
            <person name="Ma J."/>
        </authorList>
    </citation>
    <scope>NUCLEOTIDE SEQUENCE [LARGE SCALE GENOMIC DNA]</scope>
    <source>
        <strain evidence="5">JCM 15974</strain>
    </source>
</reference>
<keyword evidence="1" id="KW-0472">Membrane</keyword>
<keyword evidence="1" id="KW-1133">Transmembrane helix</keyword>
<feature type="domain" description="Protein FecR C-terminal" evidence="3">
    <location>
        <begin position="231"/>
        <end position="295"/>
    </location>
</feature>
<dbReference type="EMBL" id="BAAAGE010000001">
    <property type="protein sequence ID" value="GAA0714989.1"/>
    <property type="molecule type" value="Genomic_DNA"/>
</dbReference>
<accession>A0ABP3TPU9</accession>
<keyword evidence="5" id="KW-1185">Reference proteome</keyword>
<dbReference type="Gene3D" id="3.55.50.30">
    <property type="match status" value="1"/>
</dbReference>
<dbReference type="PANTHER" id="PTHR30273:SF2">
    <property type="entry name" value="PROTEIN FECR"/>
    <property type="match status" value="1"/>
</dbReference>
<evidence type="ECO:0000259" key="3">
    <source>
        <dbReference type="Pfam" id="PF16344"/>
    </source>
</evidence>
<dbReference type="Pfam" id="PF04773">
    <property type="entry name" value="FecR"/>
    <property type="match status" value="1"/>
</dbReference>
<evidence type="ECO:0000313" key="4">
    <source>
        <dbReference type="EMBL" id="GAA0714989.1"/>
    </source>
</evidence>
<keyword evidence="1" id="KW-0812">Transmembrane</keyword>
<comment type="caution">
    <text evidence="4">The sequence shown here is derived from an EMBL/GenBank/DDBJ whole genome shotgun (WGS) entry which is preliminary data.</text>
</comment>
<evidence type="ECO:0000256" key="1">
    <source>
        <dbReference type="SAM" id="Phobius"/>
    </source>
</evidence>
<dbReference type="Pfam" id="PF16344">
    <property type="entry name" value="FecR_C"/>
    <property type="match status" value="1"/>
</dbReference>